<feature type="transmembrane region" description="Helical" evidence="1">
    <location>
        <begin position="180"/>
        <end position="201"/>
    </location>
</feature>
<feature type="transmembrane region" description="Helical" evidence="1">
    <location>
        <begin position="332"/>
        <end position="351"/>
    </location>
</feature>
<protein>
    <recommendedName>
        <fullName evidence="4">Glycosyltransferase RgtA/B/C/D-like domain-containing protein</fullName>
    </recommendedName>
</protein>
<dbReference type="RefSeq" id="WP_011719531.1">
    <property type="nucleotide sequence ID" value="NC_008578.1"/>
</dbReference>
<keyword evidence="1" id="KW-0472">Membrane</keyword>
<feature type="transmembrane region" description="Helical" evidence="1">
    <location>
        <begin position="30"/>
        <end position="50"/>
    </location>
</feature>
<gene>
    <name evidence="2" type="ordered locus">Acel_0695</name>
</gene>
<dbReference type="STRING" id="351607.Acel_0695"/>
<evidence type="ECO:0000313" key="2">
    <source>
        <dbReference type="EMBL" id="ABK52468.1"/>
    </source>
</evidence>
<dbReference type="KEGG" id="ace:Acel_0695"/>
<dbReference type="EMBL" id="CP000481">
    <property type="protein sequence ID" value="ABK52468.1"/>
    <property type="molecule type" value="Genomic_DNA"/>
</dbReference>
<dbReference type="OrthoDB" id="3260849at2"/>
<dbReference type="Proteomes" id="UP000008221">
    <property type="component" value="Chromosome"/>
</dbReference>
<evidence type="ECO:0000256" key="1">
    <source>
        <dbReference type="SAM" id="Phobius"/>
    </source>
</evidence>
<accession>A0LSQ8</accession>
<dbReference type="HOGENOM" id="CLU_574438_0_0_11"/>
<proteinExistence type="predicted"/>
<feature type="transmembrane region" description="Helical" evidence="1">
    <location>
        <begin position="426"/>
        <end position="444"/>
    </location>
</feature>
<keyword evidence="3" id="KW-1185">Reference proteome</keyword>
<feature type="transmembrane region" description="Helical" evidence="1">
    <location>
        <begin position="451"/>
        <end position="472"/>
    </location>
</feature>
<feature type="transmembrane region" description="Helical" evidence="1">
    <location>
        <begin position="363"/>
        <end position="381"/>
    </location>
</feature>
<feature type="transmembrane region" description="Helical" evidence="1">
    <location>
        <begin position="388"/>
        <end position="406"/>
    </location>
</feature>
<keyword evidence="1" id="KW-0812">Transmembrane</keyword>
<reference evidence="2 3" key="1">
    <citation type="journal article" date="2009" name="Genome Res.">
        <title>Complete genome of the cellulolytic thermophile Acidothermus cellulolyticus 11B provides insights into its ecophysiological and evolutionary adaptations.</title>
        <authorList>
            <person name="Barabote R.D."/>
            <person name="Xie G."/>
            <person name="Leu D.H."/>
            <person name="Normand P."/>
            <person name="Necsulea A."/>
            <person name="Daubin V."/>
            <person name="Medigue C."/>
            <person name="Adney W.S."/>
            <person name="Xu X.C."/>
            <person name="Lapidus A."/>
            <person name="Parales R.E."/>
            <person name="Detter C."/>
            <person name="Pujic P."/>
            <person name="Bruce D."/>
            <person name="Lavire C."/>
            <person name="Challacombe J.F."/>
            <person name="Brettin T.S."/>
            <person name="Berry A.M."/>
        </authorList>
    </citation>
    <scope>NUCLEOTIDE SEQUENCE [LARGE SCALE GENOMIC DNA]</scope>
    <source>
        <strain evidence="3">ATCC 43068 / DSM 8971 / 11B</strain>
    </source>
</reference>
<evidence type="ECO:0000313" key="3">
    <source>
        <dbReference type="Proteomes" id="UP000008221"/>
    </source>
</evidence>
<sequence length="475" mass="50150">MPGEPMPVVTAGVRPRDRRRFFGDTEPRTFLAVCLALFAVAAVLVLSAIARGKTLSLFDEATHADYAYRIAHGQIPARGTPLAPEILREWSCRGGVTGLHLPPCDSSTPPVPSQYPGRGEDYNFGHPPLYYAITGVIARGLGVFLPGPHFITLARLVGLLWLFAAMVTLYAAIRRFGGGVLFAAAGAALLPLVPGVLHASSTVNNDAAAPLAGSIAALLLARLLIDGATGWLVPVLATFLVTATKVLNALPMLLVAAVCVVLAVAGDRAARWPIHVSLAHRRRQLLVLAGGIVLAFLVVYQGWNLFQAHRGAQHWVSPVAGISGRPIKGLPFAELFSTLFTGFSMVITNYYLQPSVDGETITLWARLLAFVVIAGPLLVMVTSARRSARWIFGLGALAGLVAYPLAVELQAFVQSGEYFPSVAGRYGMSVVPWLAACLALACCARGAGRVLVAFSGIGFVVMTLAVTGVFSLGPA</sequence>
<organism evidence="2 3">
    <name type="scientific">Acidothermus cellulolyticus (strain ATCC 43068 / DSM 8971 / 11B)</name>
    <dbReference type="NCBI Taxonomy" id="351607"/>
    <lineage>
        <taxon>Bacteria</taxon>
        <taxon>Bacillati</taxon>
        <taxon>Actinomycetota</taxon>
        <taxon>Actinomycetes</taxon>
        <taxon>Acidothermales</taxon>
        <taxon>Acidothermaceae</taxon>
        <taxon>Acidothermus</taxon>
    </lineage>
</organism>
<dbReference type="AlphaFoldDB" id="A0LSQ8"/>
<keyword evidence="1" id="KW-1133">Transmembrane helix</keyword>
<dbReference type="eggNOG" id="ENOG50324V0">
    <property type="taxonomic scope" value="Bacteria"/>
</dbReference>
<evidence type="ECO:0008006" key="4">
    <source>
        <dbReference type="Google" id="ProtNLM"/>
    </source>
</evidence>
<feature type="transmembrane region" description="Helical" evidence="1">
    <location>
        <begin position="153"/>
        <end position="173"/>
    </location>
</feature>
<feature type="transmembrane region" description="Helical" evidence="1">
    <location>
        <begin position="246"/>
        <end position="265"/>
    </location>
</feature>
<feature type="transmembrane region" description="Helical" evidence="1">
    <location>
        <begin position="285"/>
        <end position="303"/>
    </location>
</feature>
<dbReference type="InParanoid" id="A0LSQ8"/>
<name>A0LSQ8_ACIC1</name>